<dbReference type="AlphaFoldDB" id="A0A0C2XLT7"/>
<organism evidence="1 2">
    <name type="scientific">Serendipita vermifera MAFF 305830</name>
    <dbReference type="NCBI Taxonomy" id="933852"/>
    <lineage>
        <taxon>Eukaryota</taxon>
        <taxon>Fungi</taxon>
        <taxon>Dikarya</taxon>
        <taxon>Basidiomycota</taxon>
        <taxon>Agaricomycotina</taxon>
        <taxon>Agaricomycetes</taxon>
        <taxon>Sebacinales</taxon>
        <taxon>Serendipitaceae</taxon>
        <taxon>Serendipita</taxon>
    </lineage>
</organism>
<feature type="non-terminal residue" evidence="1">
    <location>
        <position position="1"/>
    </location>
</feature>
<proteinExistence type="predicted"/>
<sequence length="170" mass="18902">IYNQILNVLFPINDGFSVEPQYPLPAAQTPDVPINDCTVTYVITFYDIPVLLLEIKPPSWLHHTSLRASADKQIRKRFIDLFDLTTVPWLCGISALGTKFAVYEFDKDGQTVTPAEIPDSSNYVTDTAPIGLWDLDIVTGAGYTRLMRIADDIKAMVAELHTSEPISISS</sequence>
<reference evidence="1 2" key="1">
    <citation type="submission" date="2014-04" db="EMBL/GenBank/DDBJ databases">
        <authorList>
            <consortium name="DOE Joint Genome Institute"/>
            <person name="Kuo A."/>
            <person name="Zuccaro A."/>
            <person name="Kohler A."/>
            <person name="Nagy L.G."/>
            <person name="Floudas D."/>
            <person name="Copeland A."/>
            <person name="Barry K.W."/>
            <person name="Cichocki N."/>
            <person name="Veneault-Fourrey C."/>
            <person name="LaButti K."/>
            <person name="Lindquist E.A."/>
            <person name="Lipzen A."/>
            <person name="Lundell T."/>
            <person name="Morin E."/>
            <person name="Murat C."/>
            <person name="Sun H."/>
            <person name="Tunlid A."/>
            <person name="Henrissat B."/>
            <person name="Grigoriev I.V."/>
            <person name="Hibbett D.S."/>
            <person name="Martin F."/>
            <person name="Nordberg H.P."/>
            <person name="Cantor M.N."/>
            <person name="Hua S.X."/>
        </authorList>
    </citation>
    <scope>NUCLEOTIDE SEQUENCE [LARGE SCALE GENOMIC DNA]</scope>
    <source>
        <strain evidence="1 2">MAFF 305830</strain>
    </source>
</reference>
<dbReference type="EMBL" id="KN824286">
    <property type="protein sequence ID" value="KIM29967.1"/>
    <property type="molecule type" value="Genomic_DNA"/>
</dbReference>
<evidence type="ECO:0000313" key="1">
    <source>
        <dbReference type="EMBL" id="KIM29967.1"/>
    </source>
</evidence>
<reference evidence="2" key="2">
    <citation type="submission" date="2015-01" db="EMBL/GenBank/DDBJ databases">
        <title>Evolutionary Origins and Diversification of the Mycorrhizal Mutualists.</title>
        <authorList>
            <consortium name="DOE Joint Genome Institute"/>
            <consortium name="Mycorrhizal Genomics Consortium"/>
            <person name="Kohler A."/>
            <person name="Kuo A."/>
            <person name="Nagy L.G."/>
            <person name="Floudas D."/>
            <person name="Copeland A."/>
            <person name="Barry K.W."/>
            <person name="Cichocki N."/>
            <person name="Veneault-Fourrey C."/>
            <person name="LaButti K."/>
            <person name="Lindquist E.A."/>
            <person name="Lipzen A."/>
            <person name="Lundell T."/>
            <person name="Morin E."/>
            <person name="Murat C."/>
            <person name="Riley R."/>
            <person name="Ohm R."/>
            <person name="Sun H."/>
            <person name="Tunlid A."/>
            <person name="Henrissat B."/>
            <person name="Grigoriev I.V."/>
            <person name="Hibbett D.S."/>
            <person name="Martin F."/>
        </authorList>
    </citation>
    <scope>NUCLEOTIDE SEQUENCE [LARGE SCALE GENOMIC DNA]</scope>
    <source>
        <strain evidence="2">MAFF 305830</strain>
    </source>
</reference>
<evidence type="ECO:0000313" key="2">
    <source>
        <dbReference type="Proteomes" id="UP000054097"/>
    </source>
</evidence>
<dbReference type="HOGENOM" id="CLU_085786_3_1_1"/>
<dbReference type="Proteomes" id="UP000054097">
    <property type="component" value="Unassembled WGS sequence"/>
</dbReference>
<dbReference type="OrthoDB" id="5362978at2759"/>
<name>A0A0C2XLT7_SERVB</name>
<keyword evidence="2" id="KW-1185">Reference proteome</keyword>
<accession>A0A0C2XLT7</accession>
<protein>
    <submittedName>
        <fullName evidence="1">Uncharacterized protein</fullName>
    </submittedName>
</protein>
<gene>
    <name evidence="1" type="ORF">M408DRAFT_66922</name>
</gene>
<dbReference type="STRING" id="933852.A0A0C2XLT7"/>